<feature type="non-terminal residue" evidence="1">
    <location>
        <position position="174"/>
    </location>
</feature>
<accession>S8DQA5</accession>
<dbReference type="eggNOG" id="ENOG502SPGT">
    <property type="taxonomic scope" value="Eukaryota"/>
</dbReference>
<dbReference type="HOGENOM" id="CLU_092523_0_0_1"/>
<gene>
    <name evidence="1" type="ORF">FOMPIDRAFT_1136273</name>
</gene>
<keyword evidence="2" id="KW-1185">Reference proteome</keyword>
<dbReference type="EMBL" id="KE504280">
    <property type="protein sequence ID" value="EPS93378.1"/>
    <property type="molecule type" value="Genomic_DNA"/>
</dbReference>
<dbReference type="InParanoid" id="S8DQA5"/>
<dbReference type="AlphaFoldDB" id="S8DQA5"/>
<dbReference type="STRING" id="743788.S8DQA5"/>
<evidence type="ECO:0000313" key="2">
    <source>
        <dbReference type="Proteomes" id="UP000015241"/>
    </source>
</evidence>
<dbReference type="OrthoDB" id="5599163at2759"/>
<name>S8DQA5_FOMSC</name>
<sequence length="174" mass="20394">MLNNDETLDLRWIQLEEDDEEVIALAGEQVLGMYKRVDRRVRPVPGIFPEDARVERGFPENPLDKLPVLSFRPPEFEPGERLTQARLDDMHINEDGYLWPEEEQLFKHILRMNEGALAFEESHRGTFREDYFTPYIIPVIPHEPWEFTNIPIPPGIKDRVIALLKEKLDAGVYE</sequence>
<protein>
    <submittedName>
        <fullName evidence="1">Uncharacterized protein</fullName>
    </submittedName>
</protein>
<proteinExistence type="predicted"/>
<reference evidence="1 2" key="1">
    <citation type="journal article" date="2012" name="Science">
        <title>The Paleozoic origin of enzymatic lignin decomposition reconstructed from 31 fungal genomes.</title>
        <authorList>
            <person name="Floudas D."/>
            <person name="Binder M."/>
            <person name="Riley R."/>
            <person name="Barry K."/>
            <person name="Blanchette R.A."/>
            <person name="Henrissat B."/>
            <person name="Martinez A.T."/>
            <person name="Otillar R."/>
            <person name="Spatafora J.W."/>
            <person name="Yadav J.S."/>
            <person name="Aerts A."/>
            <person name="Benoit I."/>
            <person name="Boyd A."/>
            <person name="Carlson A."/>
            <person name="Copeland A."/>
            <person name="Coutinho P.M."/>
            <person name="de Vries R.P."/>
            <person name="Ferreira P."/>
            <person name="Findley K."/>
            <person name="Foster B."/>
            <person name="Gaskell J."/>
            <person name="Glotzer D."/>
            <person name="Gorecki P."/>
            <person name="Heitman J."/>
            <person name="Hesse C."/>
            <person name="Hori C."/>
            <person name="Igarashi K."/>
            <person name="Jurgens J.A."/>
            <person name="Kallen N."/>
            <person name="Kersten P."/>
            <person name="Kohler A."/>
            <person name="Kuees U."/>
            <person name="Kumar T.K.A."/>
            <person name="Kuo A."/>
            <person name="LaButti K."/>
            <person name="Larrondo L.F."/>
            <person name="Lindquist E."/>
            <person name="Ling A."/>
            <person name="Lombard V."/>
            <person name="Lucas S."/>
            <person name="Lundell T."/>
            <person name="Martin R."/>
            <person name="McLaughlin D.J."/>
            <person name="Morgenstern I."/>
            <person name="Morin E."/>
            <person name="Murat C."/>
            <person name="Nagy L.G."/>
            <person name="Nolan M."/>
            <person name="Ohm R.A."/>
            <person name="Patyshakuliyeva A."/>
            <person name="Rokas A."/>
            <person name="Ruiz-Duenas F.J."/>
            <person name="Sabat G."/>
            <person name="Salamov A."/>
            <person name="Samejima M."/>
            <person name="Schmutz J."/>
            <person name="Slot J.C."/>
            <person name="St John F."/>
            <person name="Stenlid J."/>
            <person name="Sun H."/>
            <person name="Sun S."/>
            <person name="Syed K."/>
            <person name="Tsang A."/>
            <person name="Wiebenga A."/>
            <person name="Young D."/>
            <person name="Pisabarro A."/>
            <person name="Eastwood D.C."/>
            <person name="Martin F."/>
            <person name="Cullen D."/>
            <person name="Grigoriev I.V."/>
            <person name="Hibbett D.S."/>
        </authorList>
    </citation>
    <scope>NUCLEOTIDE SEQUENCE</scope>
    <source>
        <strain evidence="2">FP-58527</strain>
    </source>
</reference>
<evidence type="ECO:0000313" key="1">
    <source>
        <dbReference type="EMBL" id="EPS93378.1"/>
    </source>
</evidence>
<organism evidence="1 2">
    <name type="scientific">Fomitopsis schrenkii</name>
    <name type="common">Brown rot fungus</name>
    <dbReference type="NCBI Taxonomy" id="2126942"/>
    <lineage>
        <taxon>Eukaryota</taxon>
        <taxon>Fungi</taxon>
        <taxon>Dikarya</taxon>
        <taxon>Basidiomycota</taxon>
        <taxon>Agaricomycotina</taxon>
        <taxon>Agaricomycetes</taxon>
        <taxon>Polyporales</taxon>
        <taxon>Fomitopsis</taxon>
    </lineage>
</organism>
<dbReference type="Proteomes" id="UP000015241">
    <property type="component" value="Unassembled WGS sequence"/>
</dbReference>